<dbReference type="Pfam" id="PF01904">
    <property type="entry name" value="DUF72"/>
    <property type="match status" value="1"/>
</dbReference>
<accession>A0ABP4YRK1</accession>
<dbReference type="PANTHER" id="PTHR30348">
    <property type="entry name" value="UNCHARACTERIZED PROTEIN YECE"/>
    <property type="match status" value="1"/>
</dbReference>
<proteinExistence type="predicted"/>
<dbReference type="SUPFAM" id="SSF117396">
    <property type="entry name" value="TM1631-like"/>
    <property type="match status" value="1"/>
</dbReference>
<reference evidence="2" key="1">
    <citation type="journal article" date="2019" name="Int. J. Syst. Evol. Microbiol.">
        <title>The Global Catalogue of Microorganisms (GCM) 10K type strain sequencing project: providing services to taxonomists for standard genome sequencing and annotation.</title>
        <authorList>
            <consortium name="The Broad Institute Genomics Platform"/>
            <consortium name="The Broad Institute Genome Sequencing Center for Infectious Disease"/>
            <person name="Wu L."/>
            <person name="Ma J."/>
        </authorList>
    </citation>
    <scope>NUCLEOTIDE SEQUENCE [LARGE SCALE GENOMIC DNA]</scope>
    <source>
        <strain evidence="2">JCM 13250</strain>
    </source>
</reference>
<dbReference type="Gene3D" id="3.20.20.410">
    <property type="entry name" value="Protein of unknown function UPF0759"/>
    <property type="match status" value="1"/>
</dbReference>
<comment type="caution">
    <text evidence="1">The sequence shown here is derived from an EMBL/GenBank/DDBJ whole genome shotgun (WGS) entry which is preliminary data.</text>
</comment>
<protein>
    <submittedName>
        <fullName evidence="1">DUF72 domain-containing protein</fullName>
    </submittedName>
</protein>
<evidence type="ECO:0000313" key="2">
    <source>
        <dbReference type="Proteomes" id="UP001500218"/>
    </source>
</evidence>
<dbReference type="EMBL" id="BAAALT010000248">
    <property type="protein sequence ID" value="GAA1828602.1"/>
    <property type="molecule type" value="Genomic_DNA"/>
</dbReference>
<name>A0ABP4YRK1_9ACTN</name>
<keyword evidence="2" id="KW-1185">Reference proteome</keyword>
<evidence type="ECO:0000313" key="1">
    <source>
        <dbReference type="EMBL" id="GAA1828602.1"/>
    </source>
</evidence>
<dbReference type="InterPro" id="IPR036520">
    <property type="entry name" value="UPF0759_sf"/>
</dbReference>
<organism evidence="1 2">
    <name type="scientific">Luedemannella flava</name>
    <dbReference type="NCBI Taxonomy" id="349316"/>
    <lineage>
        <taxon>Bacteria</taxon>
        <taxon>Bacillati</taxon>
        <taxon>Actinomycetota</taxon>
        <taxon>Actinomycetes</taxon>
        <taxon>Micromonosporales</taxon>
        <taxon>Micromonosporaceae</taxon>
        <taxon>Luedemannella</taxon>
    </lineage>
</organism>
<dbReference type="Proteomes" id="UP001500218">
    <property type="component" value="Unassembled WGS sequence"/>
</dbReference>
<dbReference type="InterPro" id="IPR002763">
    <property type="entry name" value="DUF72"/>
</dbReference>
<sequence length="306" mass="33862">MWAAPHRGITVHMGEIRVGTASWADRMLLDSGWYPREANTPAGRLAYYAERFDLVEADTTFYAIPPVETTTAWAHRSPAGFLFNIKAFSLFTGHPTPVTALPRDLRPARSADRVRPRDLSPELLDEAWARFGDALRPLESAGKLGVVLLQFPPWFAYGAAAKRRIAETARRCRPARVAIELRHASWLTPANAVDTVEFLCREDLSFVCVDMPQGHASSLPPVLVATAEPAVMRFHGHSDAWAGGDRRDKFRYAYSDDELAAWAGRLRELADDADQLHVIMNNCCGDQAQRDAQRLAGLLTRAAAAG</sequence>
<dbReference type="PANTHER" id="PTHR30348:SF13">
    <property type="entry name" value="UPF0759 PROTEIN YUNF"/>
    <property type="match status" value="1"/>
</dbReference>
<gene>
    <name evidence="1" type="ORF">GCM10009682_54550</name>
</gene>